<evidence type="ECO:0000256" key="8">
    <source>
        <dbReference type="ARBA" id="ARBA00023064"/>
    </source>
</evidence>
<dbReference type="GO" id="GO:0005737">
    <property type="term" value="C:cytoplasm"/>
    <property type="evidence" value="ECO:0007669"/>
    <property type="project" value="TreeGrafter"/>
</dbReference>
<dbReference type="Gene3D" id="3.40.50.300">
    <property type="entry name" value="P-loop containing nucleotide triphosphate hydrolases"/>
    <property type="match status" value="1"/>
</dbReference>
<evidence type="ECO:0000256" key="9">
    <source>
        <dbReference type="ARBA" id="ARBA00048090"/>
    </source>
</evidence>
<dbReference type="InterPro" id="IPR006001">
    <property type="entry name" value="Therm_gnt_kin"/>
</dbReference>
<evidence type="ECO:0000256" key="7">
    <source>
        <dbReference type="ARBA" id="ARBA00022840"/>
    </source>
</evidence>
<proteinExistence type="inferred from homology"/>
<dbReference type="NCBIfam" id="NF008583">
    <property type="entry name" value="PRK11545.1"/>
    <property type="match status" value="1"/>
</dbReference>
<evidence type="ECO:0000256" key="1">
    <source>
        <dbReference type="ARBA" id="ARBA00004761"/>
    </source>
</evidence>
<keyword evidence="12" id="KW-1185">Reference proteome</keyword>
<comment type="caution">
    <text evidence="11">The sequence shown here is derived from an EMBL/GenBank/DDBJ whole genome shotgun (WGS) entry which is preliminary data.</text>
</comment>
<dbReference type="SUPFAM" id="SSF52540">
    <property type="entry name" value="P-loop containing nucleoside triphosphate hydrolases"/>
    <property type="match status" value="1"/>
</dbReference>
<evidence type="ECO:0000256" key="5">
    <source>
        <dbReference type="ARBA" id="ARBA00022741"/>
    </source>
</evidence>
<evidence type="ECO:0000256" key="4">
    <source>
        <dbReference type="ARBA" id="ARBA00022679"/>
    </source>
</evidence>
<keyword evidence="4 10" id="KW-0808">Transferase</keyword>
<dbReference type="FunFam" id="3.40.50.300:FF:000522">
    <property type="entry name" value="Gluconokinase"/>
    <property type="match status" value="1"/>
</dbReference>
<reference evidence="11 12" key="1">
    <citation type="submission" date="2014-04" db="EMBL/GenBank/DDBJ databases">
        <title>Draft genome sequence of Pantoea beijingensis strain LMG 27579, an emerging pathogen to Pleurotus eryngii with potential industrial application.</title>
        <authorList>
            <person name="Xu F."/>
            <person name="Liu Y."/>
            <person name="Wang S."/>
            <person name="Yin Y."/>
            <person name="Ma Y."/>
            <person name="Zhao S."/>
            <person name="Rong C."/>
        </authorList>
    </citation>
    <scope>NUCLEOTIDE SEQUENCE [LARGE SCALE GENOMIC DNA]</scope>
    <source>
        <strain evidence="11 12">LMG 27579</strain>
    </source>
</reference>
<evidence type="ECO:0000256" key="2">
    <source>
        <dbReference type="ARBA" id="ARBA00008420"/>
    </source>
</evidence>
<evidence type="ECO:0000256" key="3">
    <source>
        <dbReference type="ARBA" id="ARBA00012054"/>
    </source>
</evidence>
<keyword evidence="6 10" id="KW-0418">Kinase</keyword>
<dbReference type="Pfam" id="PF01202">
    <property type="entry name" value="SKI"/>
    <property type="match status" value="1"/>
</dbReference>
<keyword evidence="7 10" id="KW-0067">ATP-binding</keyword>
<organism evidence="11 12">
    <name type="scientific">[Pantoea] beijingensis</name>
    <dbReference type="NCBI Taxonomy" id="1324864"/>
    <lineage>
        <taxon>Bacteria</taxon>
        <taxon>Pseudomonadati</taxon>
        <taxon>Pseudomonadota</taxon>
        <taxon>Gammaproteobacteria</taxon>
        <taxon>Enterobacterales</taxon>
        <taxon>Erwiniaceae</taxon>
        <taxon>Erwinia</taxon>
    </lineage>
</organism>
<dbReference type="GO" id="GO:0046316">
    <property type="term" value="F:gluconokinase activity"/>
    <property type="evidence" value="ECO:0007669"/>
    <property type="project" value="UniProtKB-EC"/>
</dbReference>
<sequence>MKTHFSSHHVFVLMGVSGSGKSAVANDVAWQLKTAFLDGDFLHPRANIIKMAEGHPLNDEDRQPWLQSLNDAAFAMQRTQPVSLIVCSALKKRYRDILRQGNSNLSFIYLKGDFATIESRLKARKGHFFKPQMLVTQFSTLEEPGADESDVLVVNIDRSLEEVIHATVAAIEGVIKKDA</sequence>
<accession>A0A443IEC9</accession>
<comment type="catalytic activity">
    <reaction evidence="9 10">
        <text>D-gluconate + ATP = 6-phospho-D-gluconate + ADP + H(+)</text>
        <dbReference type="Rhea" id="RHEA:19433"/>
        <dbReference type="ChEBI" id="CHEBI:15378"/>
        <dbReference type="ChEBI" id="CHEBI:18391"/>
        <dbReference type="ChEBI" id="CHEBI:30616"/>
        <dbReference type="ChEBI" id="CHEBI:58759"/>
        <dbReference type="ChEBI" id="CHEBI:456216"/>
        <dbReference type="EC" id="2.7.1.12"/>
    </reaction>
</comment>
<dbReference type="EC" id="2.7.1.12" evidence="3 10"/>
<name>A0A443IEC9_9GAMM</name>
<keyword evidence="5 10" id="KW-0547">Nucleotide-binding</keyword>
<dbReference type="GO" id="GO:0019521">
    <property type="term" value="P:D-gluconate metabolic process"/>
    <property type="evidence" value="ECO:0007669"/>
    <property type="project" value="UniProtKB-KW"/>
</dbReference>
<dbReference type="CDD" id="cd02021">
    <property type="entry name" value="GntK"/>
    <property type="match status" value="1"/>
</dbReference>
<evidence type="ECO:0000256" key="10">
    <source>
        <dbReference type="RuleBase" id="RU363066"/>
    </source>
</evidence>
<dbReference type="Proteomes" id="UP000288794">
    <property type="component" value="Unassembled WGS sequence"/>
</dbReference>
<dbReference type="GO" id="GO:0005524">
    <property type="term" value="F:ATP binding"/>
    <property type="evidence" value="ECO:0007669"/>
    <property type="project" value="UniProtKB-KW"/>
</dbReference>
<protein>
    <recommendedName>
        <fullName evidence="3 10">Gluconokinase</fullName>
        <ecNumber evidence="3 10">2.7.1.12</ecNumber>
    </recommendedName>
</protein>
<dbReference type="PANTHER" id="PTHR43442">
    <property type="entry name" value="GLUCONOKINASE-RELATED"/>
    <property type="match status" value="1"/>
</dbReference>
<keyword evidence="8" id="KW-0311">Gluconate utilization</keyword>
<dbReference type="InterPro" id="IPR027417">
    <property type="entry name" value="P-loop_NTPase"/>
</dbReference>
<evidence type="ECO:0000313" key="12">
    <source>
        <dbReference type="Proteomes" id="UP000288794"/>
    </source>
</evidence>
<evidence type="ECO:0000256" key="6">
    <source>
        <dbReference type="ARBA" id="ARBA00022777"/>
    </source>
</evidence>
<dbReference type="EMBL" id="JMEE01000023">
    <property type="protein sequence ID" value="RWR02411.1"/>
    <property type="molecule type" value="Genomic_DNA"/>
</dbReference>
<gene>
    <name evidence="11" type="primary">gntK</name>
    <name evidence="11" type="ORF">ED28_08500</name>
</gene>
<dbReference type="NCBIfam" id="TIGR01313">
    <property type="entry name" value="therm_gnt_kin"/>
    <property type="match status" value="1"/>
</dbReference>
<comment type="pathway">
    <text evidence="1">Carbohydrate acid metabolism.</text>
</comment>
<dbReference type="AlphaFoldDB" id="A0A443IEC9"/>
<dbReference type="PANTHER" id="PTHR43442:SF1">
    <property type="entry name" value="THERMORESISTANT GLUCONOKINASE"/>
    <property type="match status" value="1"/>
</dbReference>
<dbReference type="RefSeq" id="WP_128177022.1">
    <property type="nucleotide sequence ID" value="NZ_CP071409.1"/>
</dbReference>
<evidence type="ECO:0000313" key="11">
    <source>
        <dbReference type="EMBL" id="RWR02411.1"/>
    </source>
</evidence>
<comment type="similarity">
    <text evidence="2 10">Belongs to the gluconokinase GntK/GntV family.</text>
</comment>
<dbReference type="InterPro" id="IPR031322">
    <property type="entry name" value="Shikimate/glucono_kinase"/>
</dbReference>